<dbReference type="OrthoDB" id="9969452at2"/>
<dbReference type="Proteomes" id="UP000319432">
    <property type="component" value="Chromosome"/>
</dbReference>
<evidence type="ECO:0000313" key="1">
    <source>
        <dbReference type="EMBL" id="QDX95084.1"/>
    </source>
</evidence>
<proteinExistence type="predicted"/>
<name>A0A502H5I8_BRELA</name>
<keyword evidence="2" id="KW-1185">Reference proteome</keyword>
<dbReference type="EMBL" id="CP033464">
    <property type="protein sequence ID" value="QDX95084.1"/>
    <property type="molecule type" value="Genomic_DNA"/>
</dbReference>
<protein>
    <submittedName>
        <fullName evidence="1">Uncharacterized protein</fullName>
    </submittedName>
</protein>
<accession>A0A502H5I8</accession>
<dbReference type="AlphaFoldDB" id="A0A502H5I8"/>
<sequence>MKKIVISFIVGASIVGSTFYFSNSKETSSANSTAKIAEIENPSETDAEVRKNIMKRYVDDIDSIFKEIGPALPVLKIEDKNQVEKVKTAQEWIIKNGELDKGNEIVLSLSDDGEGQNNTFIVGAMIFKKQAESELNMESMNIERLRYGQIILVKENGKWKVKEFIRKL</sequence>
<reference evidence="1 2" key="1">
    <citation type="submission" date="2018-11" db="EMBL/GenBank/DDBJ databases">
        <title>Phylogenetic determinants of toxin gene distribution in genomes of Brevibacillus laterosporus.</title>
        <authorList>
            <person name="Glare T.R."/>
            <person name="Durrant A."/>
            <person name="Berry C."/>
            <person name="Palma L."/>
            <person name="Ormskirk M."/>
            <person name="Cox M.O."/>
        </authorList>
    </citation>
    <scope>NUCLEOTIDE SEQUENCE [LARGE SCALE GENOMIC DNA]</scope>
    <source>
        <strain evidence="1 2">1821L</strain>
    </source>
</reference>
<organism evidence="1 2">
    <name type="scientific">Brevibacillus laterosporus</name>
    <name type="common">Bacillus laterosporus</name>
    <dbReference type="NCBI Taxonomy" id="1465"/>
    <lineage>
        <taxon>Bacteria</taxon>
        <taxon>Bacillati</taxon>
        <taxon>Bacillota</taxon>
        <taxon>Bacilli</taxon>
        <taxon>Bacillales</taxon>
        <taxon>Paenibacillaceae</taxon>
        <taxon>Brevibacillus</taxon>
    </lineage>
</organism>
<evidence type="ECO:0000313" key="2">
    <source>
        <dbReference type="Proteomes" id="UP000319432"/>
    </source>
</evidence>
<gene>
    <name evidence="1" type="ORF">EEL30_24005</name>
</gene>